<dbReference type="EMBL" id="BDFE01000015">
    <property type="protein sequence ID" value="GAU08678.1"/>
    <property type="molecule type" value="Genomic_DNA"/>
</dbReference>
<gene>
    <name evidence="2" type="ORF">DPF_1394</name>
</gene>
<organism evidence="2 3">
    <name type="scientific">Desulfoplanes formicivorans</name>
    <dbReference type="NCBI Taxonomy" id="1592317"/>
    <lineage>
        <taxon>Bacteria</taxon>
        <taxon>Pseudomonadati</taxon>
        <taxon>Thermodesulfobacteriota</taxon>
        <taxon>Desulfovibrionia</taxon>
        <taxon>Desulfovibrionales</taxon>
        <taxon>Desulfoplanaceae</taxon>
        <taxon>Desulfoplanes</taxon>
    </lineage>
</organism>
<feature type="transmembrane region" description="Helical" evidence="1">
    <location>
        <begin position="12"/>
        <end position="30"/>
    </location>
</feature>
<feature type="transmembrane region" description="Helical" evidence="1">
    <location>
        <begin position="81"/>
        <end position="102"/>
    </location>
</feature>
<reference evidence="3" key="1">
    <citation type="submission" date="2016-06" db="EMBL/GenBank/DDBJ databases">
        <title>Draft genome sequence of Desulfoplanes formicivorans strain Pf12B.</title>
        <authorList>
            <person name="Watanabe M."/>
            <person name="Kojima H."/>
            <person name="Fukui M."/>
        </authorList>
    </citation>
    <scope>NUCLEOTIDE SEQUENCE [LARGE SCALE GENOMIC DNA]</scope>
    <source>
        <strain evidence="3">Pf12B</strain>
    </source>
</reference>
<dbReference type="STRING" id="1592317.DPF_1394"/>
<evidence type="ECO:0000313" key="3">
    <source>
        <dbReference type="Proteomes" id="UP000095200"/>
    </source>
</evidence>
<dbReference type="Proteomes" id="UP000095200">
    <property type="component" value="Unassembled WGS sequence"/>
</dbReference>
<feature type="transmembrane region" description="Helical" evidence="1">
    <location>
        <begin position="114"/>
        <end position="135"/>
    </location>
</feature>
<keyword evidence="1" id="KW-0472">Membrane</keyword>
<keyword evidence="1" id="KW-1133">Transmembrane helix</keyword>
<name>A0A194AH73_9BACT</name>
<keyword evidence="3" id="KW-1185">Reference proteome</keyword>
<evidence type="ECO:0000313" key="2">
    <source>
        <dbReference type="EMBL" id="GAU08678.1"/>
    </source>
</evidence>
<protein>
    <recommendedName>
        <fullName evidence="4">Rod shape-determining protein MreD</fullName>
    </recommendedName>
</protein>
<dbReference type="AlphaFoldDB" id="A0A194AH73"/>
<sequence length="144" mass="16124">MYTVLAIWAQEWFGGIDFFSPGLIVFLQAGRWKSALWSACIWGIMQEGAGSLSFGSVLLFDVGLIALFFAGRWLLEPENPVFVMVLAGITVLWREMVVWGLGTLQDLSISLTPFPLLAVQFFAYVLTWACIYPLYCRVVPYAQG</sequence>
<accession>A0A194AH73</accession>
<evidence type="ECO:0008006" key="4">
    <source>
        <dbReference type="Google" id="ProtNLM"/>
    </source>
</evidence>
<feature type="transmembrane region" description="Helical" evidence="1">
    <location>
        <begin position="51"/>
        <end position="75"/>
    </location>
</feature>
<keyword evidence="1" id="KW-0812">Transmembrane</keyword>
<evidence type="ECO:0000256" key="1">
    <source>
        <dbReference type="SAM" id="Phobius"/>
    </source>
</evidence>
<comment type="caution">
    <text evidence="2">The sequence shown here is derived from an EMBL/GenBank/DDBJ whole genome shotgun (WGS) entry which is preliminary data.</text>
</comment>
<proteinExistence type="predicted"/>